<dbReference type="InterPro" id="IPR000305">
    <property type="entry name" value="GIY-YIG_endonuc"/>
</dbReference>
<evidence type="ECO:0000256" key="3">
    <source>
        <dbReference type="ARBA" id="ARBA00022763"/>
    </source>
</evidence>
<organism evidence="11 12">
    <name type="scientific">Lithospermum erythrorhizon</name>
    <name type="common">Purple gromwell</name>
    <name type="synonym">Lithospermum officinale var. erythrorhizon</name>
    <dbReference type="NCBI Taxonomy" id="34254"/>
    <lineage>
        <taxon>Eukaryota</taxon>
        <taxon>Viridiplantae</taxon>
        <taxon>Streptophyta</taxon>
        <taxon>Embryophyta</taxon>
        <taxon>Tracheophyta</taxon>
        <taxon>Spermatophyta</taxon>
        <taxon>Magnoliopsida</taxon>
        <taxon>eudicotyledons</taxon>
        <taxon>Gunneridae</taxon>
        <taxon>Pentapetalae</taxon>
        <taxon>asterids</taxon>
        <taxon>lamiids</taxon>
        <taxon>Boraginales</taxon>
        <taxon>Boraginaceae</taxon>
        <taxon>Boraginoideae</taxon>
        <taxon>Lithospermeae</taxon>
        <taxon>Lithospermum</taxon>
    </lineage>
</organism>
<evidence type="ECO:0000313" key="11">
    <source>
        <dbReference type="EMBL" id="GAA0138584.1"/>
    </source>
</evidence>
<dbReference type="HAMAP" id="MF_03100">
    <property type="entry name" value="Endonuc_su_Slx1"/>
    <property type="match status" value="1"/>
</dbReference>
<comment type="function">
    <text evidence="8">Catalytic subunit of a heterodimeric structure-specific endonuclease that resolves DNA secondary structures generated during DNA repair and recombination. Has endonuclease activity towards branched DNA substrates, introducing single-strand cuts in duplex DNA close to junctions with ss-DNA.</text>
</comment>
<dbReference type="GO" id="GO:0008821">
    <property type="term" value="F:crossover junction DNA endonuclease activity"/>
    <property type="evidence" value="ECO:0007669"/>
    <property type="project" value="TreeGrafter"/>
</dbReference>
<dbReference type="InterPro" id="IPR027520">
    <property type="entry name" value="Slx1"/>
</dbReference>
<dbReference type="GO" id="GO:0033557">
    <property type="term" value="C:Slx1-Slx4 complex"/>
    <property type="evidence" value="ECO:0007669"/>
    <property type="project" value="UniProtKB-UniRule"/>
</dbReference>
<comment type="subcellular location">
    <subcellularLocation>
        <location evidence="8">Nucleus</location>
    </subcellularLocation>
</comment>
<evidence type="ECO:0000256" key="1">
    <source>
        <dbReference type="ARBA" id="ARBA00022722"/>
    </source>
</evidence>
<feature type="region of interest" description="Disordered" evidence="9">
    <location>
        <begin position="292"/>
        <end position="326"/>
    </location>
</feature>
<keyword evidence="6 8" id="KW-0234">DNA repair</keyword>
<keyword evidence="7 8" id="KW-0539">Nucleus</keyword>
<evidence type="ECO:0000256" key="4">
    <source>
        <dbReference type="ARBA" id="ARBA00022801"/>
    </source>
</evidence>
<dbReference type="AlphaFoldDB" id="A0AAV3NGV8"/>
<evidence type="ECO:0000313" key="12">
    <source>
        <dbReference type="Proteomes" id="UP001454036"/>
    </source>
</evidence>
<keyword evidence="12" id="KW-1185">Reference proteome</keyword>
<keyword evidence="2 8" id="KW-0255">Endonuclease</keyword>
<dbReference type="GO" id="GO:0017108">
    <property type="term" value="F:5'-flap endonuclease activity"/>
    <property type="evidence" value="ECO:0007669"/>
    <property type="project" value="InterPro"/>
</dbReference>
<dbReference type="PANTHER" id="PTHR20208:SF10">
    <property type="entry name" value="STRUCTURE-SPECIFIC ENDONUCLEASE SUBUNIT SLX1"/>
    <property type="match status" value="1"/>
</dbReference>
<protein>
    <recommendedName>
        <fullName evidence="8">Structure-specific endonuclease subunit SLX1 homolog</fullName>
        <ecNumber evidence="8">3.1.-.-</ecNumber>
    </recommendedName>
</protein>
<dbReference type="InterPro" id="IPR050381">
    <property type="entry name" value="SLX1_endonuclease"/>
</dbReference>
<keyword evidence="4 8" id="KW-0378">Hydrolase</keyword>
<accession>A0AAV3NGV8</accession>
<gene>
    <name evidence="11" type="ORF">LIER_00301</name>
</gene>
<reference evidence="11 12" key="1">
    <citation type="submission" date="2024-01" db="EMBL/GenBank/DDBJ databases">
        <title>The complete chloroplast genome sequence of Lithospermum erythrorhizon: insights into the phylogenetic relationship among Boraginaceae species and the maternal lineages of purple gromwells.</title>
        <authorList>
            <person name="Okada T."/>
            <person name="Watanabe K."/>
        </authorList>
    </citation>
    <scope>NUCLEOTIDE SEQUENCE [LARGE SCALE GENOMIC DNA]</scope>
</reference>
<keyword evidence="5 8" id="KW-0233">DNA recombination</keyword>
<comment type="subunit">
    <text evidence="8">Forms a heterodimer with a member of the SLX4 family.</text>
</comment>
<dbReference type="PROSITE" id="PS50164">
    <property type="entry name" value="GIY_YIG"/>
    <property type="match status" value="1"/>
</dbReference>
<keyword evidence="3 8" id="KW-0227">DNA damage</keyword>
<dbReference type="GO" id="GO:0000724">
    <property type="term" value="P:double-strand break repair via homologous recombination"/>
    <property type="evidence" value="ECO:0007669"/>
    <property type="project" value="TreeGrafter"/>
</dbReference>
<comment type="similarity">
    <text evidence="8">Belongs to the SLX1 family.</text>
</comment>
<sequence length="422" mass="47925">MRPRKTKQKKADPINIRRENENNELDCDIEEEQEKEIKEGRFFGCYLLTSLCPRFKGHTYIGFTVNPQRRIKQHNGELRMGAWRTKRKRPWEMVLCVYGFPTNVAALQFEWAWQHPTESLAVRKAAATFKSLNGVGNKIKLAYTMVNLPSWQNLNLTVNFFSTKYKKHTAGCPALPRHMKVQVCSMDELSYYSGDNLDMYENDSEIEDDHVVGGSNGEQQNPESNIFLDLTSKEQHNLEPNVDDLTSRNQGTLEANFCQGTNCAEERNLEQHDYSPCRNVIKLAPFRPKLYQPPRECFSPATGLSDDEEKDSNKSSGLSSEVGTATSYSGSFNTAGSLEDSNANKPVHFHPELDQASTKYFSPSSRILSDDNEKGPKNLFGISSEVEVIDLYTPSPCPATNTRNKKKRRFSIQSHEIIDLSD</sequence>
<proteinExistence type="inferred from homology"/>
<comment type="caution">
    <text evidence="11">The sequence shown here is derived from an EMBL/GenBank/DDBJ whole genome shotgun (WGS) entry which is preliminary data.</text>
</comment>
<dbReference type="EMBL" id="BAABME010000022">
    <property type="protein sequence ID" value="GAA0138584.1"/>
    <property type="molecule type" value="Genomic_DNA"/>
</dbReference>
<keyword evidence="1 8" id="KW-0540">Nuclease</keyword>
<dbReference type="EC" id="3.1.-.-" evidence="8"/>
<evidence type="ECO:0000256" key="5">
    <source>
        <dbReference type="ARBA" id="ARBA00023172"/>
    </source>
</evidence>
<evidence type="ECO:0000256" key="2">
    <source>
        <dbReference type="ARBA" id="ARBA00022759"/>
    </source>
</evidence>
<comment type="caution">
    <text evidence="8">Lacks conserved residue(s) required for the propagation of feature annotation.</text>
</comment>
<dbReference type="Pfam" id="PF01541">
    <property type="entry name" value="GIY-YIG"/>
    <property type="match status" value="1"/>
</dbReference>
<dbReference type="SUPFAM" id="SSF82771">
    <property type="entry name" value="GIY-YIG endonuclease"/>
    <property type="match status" value="1"/>
</dbReference>
<evidence type="ECO:0000259" key="10">
    <source>
        <dbReference type="PROSITE" id="PS50164"/>
    </source>
</evidence>
<evidence type="ECO:0000256" key="7">
    <source>
        <dbReference type="ARBA" id="ARBA00023242"/>
    </source>
</evidence>
<feature type="compositionally biased region" description="Polar residues" evidence="9">
    <location>
        <begin position="317"/>
        <end position="326"/>
    </location>
</feature>
<dbReference type="PANTHER" id="PTHR20208">
    <property type="entry name" value="STRUCTURE-SPECIFIC ENDONUCLEASE SUBUNIT SLX1"/>
    <property type="match status" value="1"/>
</dbReference>
<dbReference type="Proteomes" id="UP001454036">
    <property type="component" value="Unassembled WGS sequence"/>
</dbReference>
<dbReference type="SMART" id="SM00465">
    <property type="entry name" value="GIYc"/>
    <property type="match status" value="1"/>
</dbReference>
<evidence type="ECO:0000256" key="6">
    <source>
        <dbReference type="ARBA" id="ARBA00023204"/>
    </source>
</evidence>
<evidence type="ECO:0000256" key="8">
    <source>
        <dbReference type="HAMAP-Rule" id="MF_03100"/>
    </source>
</evidence>
<dbReference type="InterPro" id="IPR035901">
    <property type="entry name" value="GIY-YIG_endonuc_sf"/>
</dbReference>
<feature type="domain" description="GIY-YIG" evidence="10">
    <location>
        <begin position="41"/>
        <end position="123"/>
    </location>
</feature>
<name>A0AAV3NGV8_LITER</name>
<dbReference type="Gene3D" id="3.40.1440.10">
    <property type="entry name" value="GIY-YIG endonuclease"/>
    <property type="match status" value="1"/>
</dbReference>
<dbReference type="CDD" id="cd10455">
    <property type="entry name" value="GIY-YIG_SLX1"/>
    <property type="match status" value="1"/>
</dbReference>
<comment type="cofactor">
    <cofactor evidence="8">
        <name>a divalent metal cation</name>
        <dbReference type="ChEBI" id="CHEBI:60240"/>
    </cofactor>
</comment>
<evidence type="ECO:0000256" key="9">
    <source>
        <dbReference type="SAM" id="MobiDB-lite"/>
    </source>
</evidence>
<dbReference type="FunFam" id="3.40.1440.10:FF:000005">
    <property type="entry name" value="Structure-specific endonuclease subunit SLX1 homolog"/>
    <property type="match status" value="1"/>
</dbReference>